<evidence type="ECO:0000256" key="1">
    <source>
        <dbReference type="SAM" id="MobiDB-lite"/>
    </source>
</evidence>
<organism evidence="2 3">
    <name type="scientific">Paramecium sonneborni</name>
    <dbReference type="NCBI Taxonomy" id="65129"/>
    <lineage>
        <taxon>Eukaryota</taxon>
        <taxon>Sar</taxon>
        <taxon>Alveolata</taxon>
        <taxon>Ciliophora</taxon>
        <taxon>Intramacronucleata</taxon>
        <taxon>Oligohymenophorea</taxon>
        <taxon>Peniculida</taxon>
        <taxon>Parameciidae</taxon>
        <taxon>Paramecium</taxon>
    </lineage>
</organism>
<feature type="compositionally biased region" description="Polar residues" evidence="1">
    <location>
        <begin position="40"/>
        <end position="53"/>
    </location>
</feature>
<gene>
    <name evidence="2" type="ORF">PSON_ATCC_30995.1.T0810177</name>
</gene>
<feature type="region of interest" description="Disordered" evidence="1">
    <location>
        <begin position="40"/>
        <end position="80"/>
    </location>
</feature>
<dbReference type="AlphaFoldDB" id="A0A8S1PMJ9"/>
<keyword evidence="3" id="KW-1185">Reference proteome</keyword>
<dbReference type="OrthoDB" id="310981at2759"/>
<reference evidence="2" key="1">
    <citation type="submission" date="2021-01" db="EMBL/GenBank/DDBJ databases">
        <authorList>
            <consortium name="Genoscope - CEA"/>
            <person name="William W."/>
        </authorList>
    </citation>
    <scope>NUCLEOTIDE SEQUENCE</scope>
</reference>
<sequence length="228" mass="26327">MTQNLQDYAQQLVNISISDEEDLVNCSPIRQSNYQTVVTQGQPSAKKSIANSVKGQAKSTTSKTTKKQSGVKSTKDKTKEMKEQFEEQAKQLKWYQEEYQRLKDQKKQLKEEKTQYAILLLINNQVSLQNEKLDDFSIKSINCKQGETQLDKVVKGAINYLLKSFDSIINQQCTKKIAQFFKEEQWKKMIPRQIPEINTIDIKDQDYLNIVFTISTSELLAKIQNSQS</sequence>
<proteinExistence type="predicted"/>
<dbReference type="EMBL" id="CAJJDN010000081">
    <property type="protein sequence ID" value="CAD8104094.1"/>
    <property type="molecule type" value="Genomic_DNA"/>
</dbReference>
<dbReference type="Proteomes" id="UP000692954">
    <property type="component" value="Unassembled WGS sequence"/>
</dbReference>
<accession>A0A8S1PMJ9</accession>
<evidence type="ECO:0000313" key="2">
    <source>
        <dbReference type="EMBL" id="CAD8104094.1"/>
    </source>
</evidence>
<protein>
    <submittedName>
        <fullName evidence="2">Uncharacterized protein</fullName>
    </submittedName>
</protein>
<feature type="compositionally biased region" description="Low complexity" evidence="1">
    <location>
        <begin position="54"/>
        <end position="72"/>
    </location>
</feature>
<comment type="caution">
    <text evidence="2">The sequence shown here is derived from an EMBL/GenBank/DDBJ whole genome shotgun (WGS) entry which is preliminary data.</text>
</comment>
<evidence type="ECO:0000313" key="3">
    <source>
        <dbReference type="Proteomes" id="UP000692954"/>
    </source>
</evidence>
<name>A0A8S1PMJ9_9CILI</name>